<protein>
    <submittedName>
        <fullName evidence="1">Uncharacterized protein</fullName>
    </submittedName>
</protein>
<name>A0AAN9ML71_PHACN</name>
<keyword evidence="2" id="KW-1185">Reference proteome</keyword>
<evidence type="ECO:0000313" key="2">
    <source>
        <dbReference type="Proteomes" id="UP001374584"/>
    </source>
</evidence>
<dbReference type="AlphaFoldDB" id="A0AAN9ML71"/>
<dbReference type="EMBL" id="JAYMYR010000006">
    <property type="protein sequence ID" value="KAK7356650.1"/>
    <property type="molecule type" value="Genomic_DNA"/>
</dbReference>
<gene>
    <name evidence="1" type="ORF">VNO80_15925</name>
</gene>
<dbReference type="Proteomes" id="UP001374584">
    <property type="component" value="Unassembled WGS sequence"/>
</dbReference>
<evidence type="ECO:0000313" key="1">
    <source>
        <dbReference type="EMBL" id="KAK7356650.1"/>
    </source>
</evidence>
<accession>A0AAN9ML71</accession>
<reference evidence="1 2" key="1">
    <citation type="submission" date="2024-01" db="EMBL/GenBank/DDBJ databases">
        <title>The genomes of 5 underutilized Papilionoideae crops provide insights into root nodulation and disease resistanc.</title>
        <authorList>
            <person name="Jiang F."/>
        </authorList>
    </citation>
    <scope>NUCLEOTIDE SEQUENCE [LARGE SCALE GENOMIC DNA]</scope>
    <source>
        <strain evidence="1">JINMINGXINNONG_FW02</strain>
        <tissue evidence="1">Leaves</tissue>
    </source>
</reference>
<sequence>MTFPSGLDTPRPFPIVVNMLICQFLKLIFKRMTQGLLHRTTISMRRDSNNREQTRSSKSFVATTVLCRICHEFQAQDTDSNCYGNACAEHYQAVYREGNQKE</sequence>
<organism evidence="1 2">
    <name type="scientific">Phaseolus coccineus</name>
    <name type="common">Scarlet runner bean</name>
    <name type="synonym">Phaseolus multiflorus</name>
    <dbReference type="NCBI Taxonomy" id="3886"/>
    <lineage>
        <taxon>Eukaryota</taxon>
        <taxon>Viridiplantae</taxon>
        <taxon>Streptophyta</taxon>
        <taxon>Embryophyta</taxon>
        <taxon>Tracheophyta</taxon>
        <taxon>Spermatophyta</taxon>
        <taxon>Magnoliopsida</taxon>
        <taxon>eudicotyledons</taxon>
        <taxon>Gunneridae</taxon>
        <taxon>Pentapetalae</taxon>
        <taxon>rosids</taxon>
        <taxon>fabids</taxon>
        <taxon>Fabales</taxon>
        <taxon>Fabaceae</taxon>
        <taxon>Papilionoideae</taxon>
        <taxon>50 kb inversion clade</taxon>
        <taxon>NPAAA clade</taxon>
        <taxon>indigoferoid/millettioid clade</taxon>
        <taxon>Phaseoleae</taxon>
        <taxon>Phaseolus</taxon>
    </lineage>
</organism>
<comment type="caution">
    <text evidence="1">The sequence shown here is derived from an EMBL/GenBank/DDBJ whole genome shotgun (WGS) entry which is preliminary data.</text>
</comment>
<proteinExistence type="predicted"/>